<evidence type="ECO:0000313" key="2">
    <source>
        <dbReference type="EMBL" id="OPA87501.1"/>
    </source>
</evidence>
<protein>
    <recommendedName>
        <fullName evidence="4">HrpF protein</fullName>
    </recommendedName>
</protein>
<reference evidence="2 3" key="1">
    <citation type="submission" date="2016-12" db="EMBL/GenBank/DDBJ databases">
        <title>Draft genome sequences of seven strains of Pseudomonas fluorescens that produce 4-formylaminooxyvinylglycine.</title>
        <authorList>
            <person name="Okrent R.A."/>
            <person name="Manning V.A."/>
            <person name="Trippe K.M."/>
        </authorList>
    </citation>
    <scope>NUCLEOTIDE SEQUENCE [LARGE SCALE GENOMIC DNA]</scope>
    <source>
        <strain evidence="2 3">P5A</strain>
    </source>
</reference>
<proteinExistence type="predicted"/>
<dbReference type="Proteomes" id="UP000190965">
    <property type="component" value="Unassembled WGS sequence"/>
</dbReference>
<sequence length="76" mass="8419">MAILDSLQRRLDSGFNRNMRSFDDTALDGMDQPDSSPQDMMAFNEAMMKVASSSTAASEEMQMKHNLTKSIIDGAQ</sequence>
<evidence type="ECO:0008006" key="4">
    <source>
        <dbReference type="Google" id="ProtNLM"/>
    </source>
</evidence>
<evidence type="ECO:0000256" key="1">
    <source>
        <dbReference type="SAM" id="MobiDB-lite"/>
    </source>
</evidence>
<dbReference type="AlphaFoldDB" id="A0A1T2Y5Y3"/>
<evidence type="ECO:0000313" key="3">
    <source>
        <dbReference type="Proteomes" id="UP000190965"/>
    </source>
</evidence>
<dbReference type="EMBL" id="MSDF01000046">
    <property type="protein sequence ID" value="OPA87501.1"/>
    <property type="molecule type" value="Genomic_DNA"/>
</dbReference>
<accession>A0A1T2Y5Y3</accession>
<dbReference type="OrthoDB" id="6627344at2"/>
<dbReference type="Pfam" id="PF06266">
    <property type="entry name" value="HrpF"/>
    <property type="match status" value="1"/>
</dbReference>
<name>A0A1T2Y5Y3_PSEFL</name>
<organism evidence="2 3">
    <name type="scientific">Pseudomonas fluorescens</name>
    <dbReference type="NCBI Taxonomy" id="294"/>
    <lineage>
        <taxon>Bacteria</taxon>
        <taxon>Pseudomonadati</taxon>
        <taxon>Pseudomonadota</taxon>
        <taxon>Gammaproteobacteria</taxon>
        <taxon>Pseudomonadales</taxon>
        <taxon>Pseudomonadaceae</taxon>
        <taxon>Pseudomonas</taxon>
    </lineage>
</organism>
<comment type="caution">
    <text evidence="2">The sequence shown here is derived from an EMBL/GenBank/DDBJ whole genome shotgun (WGS) entry which is preliminary data.</text>
</comment>
<dbReference type="InterPro" id="IPR009371">
    <property type="entry name" value="T3SS_HrpF"/>
</dbReference>
<dbReference type="RefSeq" id="WP_078742192.1">
    <property type="nucleotide sequence ID" value="NZ_MSDF01000046.1"/>
</dbReference>
<feature type="region of interest" description="Disordered" evidence="1">
    <location>
        <begin position="55"/>
        <end position="76"/>
    </location>
</feature>
<gene>
    <name evidence="2" type="ORF">BFW87_23975</name>
</gene>